<dbReference type="AlphaFoldDB" id="A0AAN8KTS8"/>
<evidence type="ECO:0000259" key="3">
    <source>
        <dbReference type="PROSITE" id="PS50835"/>
    </source>
</evidence>
<dbReference type="Proteomes" id="UP001356427">
    <property type="component" value="Unassembled WGS sequence"/>
</dbReference>
<dbReference type="GO" id="GO:0035723">
    <property type="term" value="P:interleukin-15-mediated signaling pathway"/>
    <property type="evidence" value="ECO:0007669"/>
    <property type="project" value="TreeGrafter"/>
</dbReference>
<dbReference type="EMBL" id="JAGTTL010000031">
    <property type="protein sequence ID" value="KAK6297658.1"/>
    <property type="molecule type" value="Genomic_DNA"/>
</dbReference>
<evidence type="ECO:0000313" key="4">
    <source>
        <dbReference type="EMBL" id="KAK6297658.1"/>
    </source>
</evidence>
<proteinExistence type="predicted"/>
<feature type="region of interest" description="Disordered" evidence="1">
    <location>
        <begin position="190"/>
        <end position="223"/>
    </location>
</feature>
<feature type="compositionally biased region" description="Polar residues" evidence="1">
    <location>
        <begin position="213"/>
        <end position="223"/>
    </location>
</feature>
<dbReference type="GO" id="GO:0070374">
    <property type="term" value="P:positive regulation of ERK1 and ERK2 cascade"/>
    <property type="evidence" value="ECO:0007669"/>
    <property type="project" value="TreeGrafter"/>
</dbReference>
<dbReference type="InterPro" id="IPR013783">
    <property type="entry name" value="Ig-like_fold"/>
</dbReference>
<gene>
    <name evidence="4" type="ORF">J4Q44_G00322410</name>
</gene>
<reference evidence="4 5" key="1">
    <citation type="submission" date="2021-04" db="EMBL/GenBank/DDBJ databases">
        <authorList>
            <person name="De Guttry C."/>
            <person name="Zahm M."/>
            <person name="Klopp C."/>
            <person name="Cabau C."/>
            <person name="Louis A."/>
            <person name="Berthelot C."/>
            <person name="Parey E."/>
            <person name="Roest Crollius H."/>
            <person name="Montfort J."/>
            <person name="Robinson-Rechavi M."/>
            <person name="Bucao C."/>
            <person name="Bouchez O."/>
            <person name="Gislard M."/>
            <person name="Lluch J."/>
            <person name="Milhes M."/>
            <person name="Lampietro C."/>
            <person name="Lopez Roques C."/>
            <person name="Donnadieu C."/>
            <person name="Braasch I."/>
            <person name="Desvignes T."/>
            <person name="Postlethwait J."/>
            <person name="Bobe J."/>
            <person name="Wedekind C."/>
            <person name="Guiguen Y."/>
        </authorList>
    </citation>
    <scope>NUCLEOTIDE SEQUENCE [LARGE SCALE GENOMIC DNA]</scope>
    <source>
        <strain evidence="4">Cs_M1</strain>
        <tissue evidence="4">Blood</tissue>
    </source>
</reference>
<comment type="caution">
    <text evidence="4">The sequence shown here is derived from an EMBL/GenBank/DDBJ whole genome shotgun (WGS) entry which is preliminary data.</text>
</comment>
<dbReference type="GO" id="GO:0042110">
    <property type="term" value="P:T cell activation"/>
    <property type="evidence" value="ECO:0007669"/>
    <property type="project" value="TreeGrafter"/>
</dbReference>
<feature type="domain" description="Ig-like" evidence="3">
    <location>
        <begin position="1"/>
        <end position="80"/>
    </location>
</feature>
<dbReference type="Pfam" id="PF07686">
    <property type="entry name" value="V-set"/>
    <property type="match status" value="1"/>
</dbReference>
<accession>A0AAN8KTS8</accession>
<dbReference type="PROSITE" id="PS50835">
    <property type="entry name" value="IG_LIKE"/>
    <property type="match status" value="1"/>
</dbReference>
<organism evidence="4 5">
    <name type="scientific">Coregonus suidteri</name>
    <dbReference type="NCBI Taxonomy" id="861788"/>
    <lineage>
        <taxon>Eukaryota</taxon>
        <taxon>Metazoa</taxon>
        <taxon>Chordata</taxon>
        <taxon>Craniata</taxon>
        <taxon>Vertebrata</taxon>
        <taxon>Euteleostomi</taxon>
        <taxon>Actinopterygii</taxon>
        <taxon>Neopterygii</taxon>
        <taxon>Teleostei</taxon>
        <taxon>Protacanthopterygii</taxon>
        <taxon>Salmoniformes</taxon>
        <taxon>Salmonidae</taxon>
        <taxon>Coregoninae</taxon>
        <taxon>Coregonus</taxon>
    </lineage>
</organism>
<protein>
    <recommendedName>
        <fullName evidence="3">Ig-like domain-containing protein</fullName>
    </recommendedName>
</protein>
<evidence type="ECO:0000256" key="1">
    <source>
        <dbReference type="SAM" id="MobiDB-lite"/>
    </source>
</evidence>
<dbReference type="Gene3D" id="2.60.40.10">
    <property type="entry name" value="Immunoglobulins"/>
    <property type="match status" value="1"/>
</dbReference>
<dbReference type="PANTHER" id="PTHR11422:SF5">
    <property type="entry name" value="DIVERSE IMMUNOGLOBULIN DOMAIN-CONTAINING PROTEIN 1.1 ISOFORM X1-RELATED"/>
    <property type="match status" value="1"/>
</dbReference>
<keyword evidence="2" id="KW-1133">Transmembrane helix</keyword>
<keyword evidence="2" id="KW-0472">Membrane</keyword>
<name>A0AAN8KTS8_9TELE</name>
<evidence type="ECO:0000256" key="2">
    <source>
        <dbReference type="SAM" id="Phobius"/>
    </source>
</evidence>
<dbReference type="GO" id="GO:1990782">
    <property type="term" value="F:protein tyrosine kinase binding"/>
    <property type="evidence" value="ECO:0007669"/>
    <property type="project" value="TreeGrafter"/>
</dbReference>
<dbReference type="PANTHER" id="PTHR11422">
    <property type="entry name" value="T-CELL SURFACE GLYCOPROTEIN CD4"/>
    <property type="match status" value="1"/>
</dbReference>
<keyword evidence="2" id="KW-0812">Transmembrane</keyword>
<evidence type="ECO:0000313" key="5">
    <source>
        <dbReference type="Proteomes" id="UP001356427"/>
    </source>
</evidence>
<sequence>MVSRVGDDVSLPCTNVVYPNCTSTTWIYSKTVSEVSIEEVTLGKIEVAKTKRAERLSLGSDCSLNVSDVRDEDAGIYFCRQFLTKGGPQHGGDAPVKLSVLINQTPIPSLVVSDSQTLILTMGVGVAVGAPVCVVAAVIIARRRRTKTQMTTDDRISLNAVNHSTPPTNEDTSQPADRITYASILHFNQNPPQRVDVQGEDAVTRRREPENTADPSSLYSTVN</sequence>
<dbReference type="SUPFAM" id="SSF48726">
    <property type="entry name" value="Immunoglobulin"/>
    <property type="match status" value="1"/>
</dbReference>
<dbReference type="GO" id="GO:0009897">
    <property type="term" value="C:external side of plasma membrane"/>
    <property type="evidence" value="ECO:0007669"/>
    <property type="project" value="TreeGrafter"/>
</dbReference>
<dbReference type="GO" id="GO:0042289">
    <property type="term" value="F:MHC class II protein binding"/>
    <property type="evidence" value="ECO:0007669"/>
    <property type="project" value="TreeGrafter"/>
</dbReference>
<dbReference type="InterPro" id="IPR007110">
    <property type="entry name" value="Ig-like_dom"/>
</dbReference>
<dbReference type="GO" id="GO:0045121">
    <property type="term" value="C:membrane raft"/>
    <property type="evidence" value="ECO:0007669"/>
    <property type="project" value="TreeGrafter"/>
</dbReference>
<feature type="transmembrane region" description="Helical" evidence="2">
    <location>
        <begin position="118"/>
        <end position="141"/>
    </location>
</feature>
<dbReference type="InterPro" id="IPR013106">
    <property type="entry name" value="Ig_V-set"/>
</dbReference>
<dbReference type="InterPro" id="IPR036179">
    <property type="entry name" value="Ig-like_dom_sf"/>
</dbReference>
<keyword evidence="5" id="KW-1185">Reference proteome</keyword>